<dbReference type="InterPro" id="IPR050976">
    <property type="entry name" value="Snaclec"/>
</dbReference>
<dbReference type="PANTHER" id="PTHR22991">
    <property type="entry name" value="PROTEIN CBG13490"/>
    <property type="match status" value="1"/>
</dbReference>
<dbReference type="CDD" id="cd00037">
    <property type="entry name" value="CLECT"/>
    <property type="match status" value="1"/>
</dbReference>
<dbReference type="InterPro" id="IPR016187">
    <property type="entry name" value="CTDL_fold"/>
</dbReference>
<organism evidence="6 7">
    <name type="scientific">Panagrolaimus davidi</name>
    <dbReference type="NCBI Taxonomy" id="227884"/>
    <lineage>
        <taxon>Eukaryota</taxon>
        <taxon>Metazoa</taxon>
        <taxon>Ecdysozoa</taxon>
        <taxon>Nematoda</taxon>
        <taxon>Chromadorea</taxon>
        <taxon>Rhabditida</taxon>
        <taxon>Tylenchina</taxon>
        <taxon>Panagrolaimomorpha</taxon>
        <taxon>Panagrolaimoidea</taxon>
        <taxon>Panagrolaimidae</taxon>
        <taxon>Panagrolaimus</taxon>
    </lineage>
</organism>
<dbReference type="PROSITE" id="PS50041">
    <property type="entry name" value="C_TYPE_LECTIN_2"/>
    <property type="match status" value="1"/>
</dbReference>
<feature type="domain" description="ShKT" evidence="5">
    <location>
        <begin position="199"/>
        <end position="233"/>
    </location>
</feature>
<proteinExistence type="predicted"/>
<protein>
    <submittedName>
        <fullName evidence="7">C-type lectin domain-containing protein</fullName>
    </submittedName>
</protein>
<dbReference type="WBParaSite" id="PDA_v2.g6820.t1">
    <property type="protein sequence ID" value="PDA_v2.g6820.t1"/>
    <property type="gene ID" value="PDA_v2.g6820"/>
</dbReference>
<dbReference type="PANTHER" id="PTHR22991:SF44">
    <property type="entry name" value="C-TYPE LECTIN-RELATED"/>
    <property type="match status" value="1"/>
</dbReference>
<dbReference type="Proteomes" id="UP000887578">
    <property type="component" value="Unplaced"/>
</dbReference>
<dbReference type="AlphaFoldDB" id="A0A914QSC0"/>
<dbReference type="SUPFAM" id="SSF56436">
    <property type="entry name" value="C-type lectin-like"/>
    <property type="match status" value="1"/>
</dbReference>
<evidence type="ECO:0000256" key="2">
    <source>
        <dbReference type="PROSITE-ProRule" id="PRU01005"/>
    </source>
</evidence>
<comment type="caution">
    <text evidence="2">Lacks conserved residue(s) required for the propagation of feature annotation.</text>
</comment>
<feature type="compositionally biased region" description="Polar residues" evidence="3">
    <location>
        <begin position="121"/>
        <end position="160"/>
    </location>
</feature>
<evidence type="ECO:0000256" key="1">
    <source>
        <dbReference type="ARBA" id="ARBA00023157"/>
    </source>
</evidence>
<dbReference type="InterPro" id="IPR003582">
    <property type="entry name" value="ShKT_dom"/>
</dbReference>
<evidence type="ECO:0000313" key="7">
    <source>
        <dbReference type="WBParaSite" id="PDA_v2.g6820.t1"/>
    </source>
</evidence>
<reference evidence="7" key="1">
    <citation type="submission" date="2022-11" db="UniProtKB">
        <authorList>
            <consortium name="WormBaseParasite"/>
        </authorList>
    </citation>
    <scope>IDENTIFICATION</scope>
</reference>
<dbReference type="PROSITE" id="PS51670">
    <property type="entry name" value="SHKT"/>
    <property type="match status" value="1"/>
</dbReference>
<feature type="region of interest" description="Disordered" evidence="3">
    <location>
        <begin position="104"/>
        <end position="195"/>
    </location>
</feature>
<dbReference type="Pfam" id="PF00059">
    <property type="entry name" value="Lectin_C"/>
    <property type="match status" value="1"/>
</dbReference>
<dbReference type="InterPro" id="IPR001304">
    <property type="entry name" value="C-type_lectin-like"/>
</dbReference>
<dbReference type="Gene3D" id="3.10.100.10">
    <property type="entry name" value="Mannose-Binding Protein A, subunit A"/>
    <property type="match status" value="1"/>
</dbReference>
<evidence type="ECO:0000313" key="6">
    <source>
        <dbReference type="Proteomes" id="UP000887578"/>
    </source>
</evidence>
<dbReference type="SMART" id="SM00254">
    <property type="entry name" value="ShKT"/>
    <property type="match status" value="1"/>
</dbReference>
<evidence type="ECO:0000259" key="5">
    <source>
        <dbReference type="PROSITE" id="PS51670"/>
    </source>
</evidence>
<dbReference type="Pfam" id="PF01549">
    <property type="entry name" value="ShK"/>
    <property type="match status" value="1"/>
</dbReference>
<feature type="disulfide bond" evidence="2">
    <location>
        <begin position="199"/>
        <end position="233"/>
    </location>
</feature>
<keyword evidence="1 2" id="KW-1015">Disulfide bond</keyword>
<evidence type="ECO:0000256" key="3">
    <source>
        <dbReference type="SAM" id="MobiDB-lite"/>
    </source>
</evidence>
<sequence>MIISDFAKKYDLNKFWIGGNELTNSEKWTWTDGSNFDFNLWAQGEPDILPGFQCIFVDTSTKSWYTQDCYKDLSYVCQIPVDTYFSTPGSGGHGSTGVQVSVVTQSGSTNGNGGSSGGSSKIPTTYSSPAVTVPTTHGISTNPISVATPSKQPSTSTQGHTGSSPKPPTSVTSTSTTHFTTTKPQPPPFTTSLQSTTKCQDVDPQCAIKAYECKNDRYKPLMCKYCRKTCLLCDDPCSLIS</sequence>
<feature type="compositionally biased region" description="Low complexity" evidence="3">
    <location>
        <begin position="161"/>
        <end position="183"/>
    </location>
</feature>
<dbReference type="InterPro" id="IPR016186">
    <property type="entry name" value="C-type_lectin-like/link_sf"/>
</dbReference>
<accession>A0A914QSC0</accession>
<dbReference type="Gene3D" id="1.10.10.1940">
    <property type="match status" value="1"/>
</dbReference>
<keyword evidence="6" id="KW-1185">Reference proteome</keyword>
<evidence type="ECO:0000259" key="4">
    <source>
        <dbReference type="PROSITE" id="PS50041"/>
    </source>
</evidence>
<feature type="domain" description="C-type lectin" evidence="4">
    <location>
        <begin position="1"/>
        <end position="78"/>
    </location>
</feature>
<name>A0A914QSC0_9BILA</name>